<dbReference type="Pfam" id="PF08713">
    <property type="entry name" value="DNA_alkylation"/>
    <property type="match status" value="1"/>
</dbReference>
<dbReference type="CDD" id="cd06561">
    <property type="entry name" value="AlkD_like"/>
    <property type="match status" value="1"/>
</dbReference>
<dbReference type="Proteomes" id="UP000035648">
    <property type="component" value="Chromosome"/>
</dbReference>
<dbReference type="PANTHER" id="PTHR41291:SF1">
    <property type="entry name" value="DNA ALKYLATION REPAIR PROTEIN"/>
    <property type="match status" value="1"/>
</dbReference>
<dbReference type="STRING" id="1618337.UT28_C0001G0027"/>
<name>A0A0G4B1L3_9BACT</name>
<dbReference type="KEGG" id="bbgw:UT28_C0001G0027"/>
<proteinExistence type="predicted"/>
<organism evidence="1 2">
    <name type="scientific">Berkelbacteria bacterium GW2011_GWE1_39_12</name>
    <dbReference type="NCBI Taxonomy" id="1618337"/>
    <lineage>
        <taxon>Bacteria</taxon>
        <taxon>Candidatus Berkelbacteria</taxon>
    </lineage>
</organism>
<gene>
    <name evidence="1" type="ORF">UT28_C0001G0027</name>
</gene>
<dbReference type="EMBL" id="CP011213">
    <property type="protein sequence ID" value="AKM81846.1"/>
    <property type="molecule type" value="Genomic_DNA"/>
</dbReference>
<dbReference type="AlphaFoldDB" id="A0A0G4B1L3"/>
<dbReference type="PATRIC" id="fig|1618337.4.peg.27"/>
<dbReference type="InterPro" id="IPR016024">
    <property type="entry name" value="ARM-type_fold"/>
</dbReference>
<reference evidence="1 2" key="1">
    <citation type="journal article" date="2015" name="Nature">
        <title>rRNA introns, odd ribosomes, and small enigmatic genomes across a large radiation of phyla.</title>
        <authorList>
            <person name="Brown C.T."/>
            <person name="Hug L.A."/>
            <person name="Thomas B.C."/>
            <person name="Sharon I."/>
            <person name="Castelle C.J."/>
            <person name="Singh A."/>
            <person name="Wilkins M.J."/>
            <person name="Williams K.H."/>
            <person name="Banfield J.F."/>
        </authorList>
    </citation>
    <scope>NUCLEOTIDE SEQUENCE [LARGE SCALE GENOMIC DNA]</scope>
</reference>
<accession>A0A0G4B1L3</accession>
<dbReference type="InterPro" id="IPR014825">
    <property type="entry name" value="DNA_alkylation"/>
</dbReference>
<evidence type="ECO:0000313" key="1">
    <source>
        <dbReference type="EMBL" id="AKM81846.1"/>
    </source>
</evidence>
<dbReference type="SUPFAM" id="SSF48371">
    <property type="entry name" value="ARM repeat"/>
    <property type="match status" value="1"/>
</dbReference>
<dbReference type="Gene3D" id="1.25.10.90">
    <property type="match status" value="1"/>
</dbReference>
<evidence type="ECO:0000313" key="2">
    <source>
        <dbReference type="Proteomes" id="UP000035648"/>
    </source>
</evidence>
<sequence>MAIKSSALNSEKIIKELKTYKNEKNVIGMARFGIGGKNVLGGPNIPTLRKMAKDIKKTVGESTHEIALELWESGIHEARILASMIDDPKKVTAKQMDSWIKDFDSWDVCDQVSMNLFDSTTIAFKKAAEWSMRKPEFEKRAGFALMAALANHDNKNNHNDELKKFLPIILREATDERNFIRKAVNWALRGIGKRNPELKKEAMKTAEEILKIDNKTAQWIAKDAIRELKSR</sequence>
<protein>
    <submittedName>
        <fullName evidence="1">Putative DNA alkylation repair enzyme</fullName>
    </submittedName>
</protein>
<dbReference type="PANTHER" id="PTHR41291">
    <property type="entry name" value="DNA ALKYLATION REPAIR PROTEIN"/>
    <property type="match status" value="1"/>
</dbReference>